<comment type="caution">
    <text evidence="1">The sequence shown here is derived from an EMBL/GenBank/DDBJ whole genome shotgun (WGS) entry which is preliminary data.</text>
</comment>
<name>A0A0L0UUG1_9BASI</name>
<organism evidence="1 2">
    <name type="scientific">Puccinia striiformis f. sp. tritici PST-78</name>
    <dbReference type="NCBI Taxonomy" id="1165861"/>
    <lineage>
        <taxon>Eukaryota</taxon>
        <taxon>Fungi</taxon>
        <taxon>Dikarya</taxon>
        <taxon>Basidiomycota</taxon>
        <taxon>Pucciniomycotina</taxon>
        <taxon>Pucciniomycetes</taxon>
        <taxon>Pucciniales</taxon>
        <taxon>Pucciniaceae</taxon>
        <taxon>Puccinia</taxon>
    </lineage>
</organism>
<evidence type="ECO:0000313" key="1">
    <source>
        <dbReference type="EMBL" id="KNE90668.1"/>
    </source>
</evidence>
<gene>
    <name evidence="1" type="ORF">PSTG_15880</name>
</gene>
<dbReference type="AlphaFoldDB" id="A0A0L0UUG1"/>
<dbReference type="Proteomes" id="UP000054564">
    <property type="component" value="Unassembled WGS sequence"/>
</dbReference>
<dbReference type="EMBL" id="AJIL01000243">
    <property type="protein sequence ID" value="KNE90668.1"/>
    <property type="molecule type" value="Genomic_DNA"/>
</dbReference>
<proteinExistence type="predicted"/>
<keyword evidence="2" id="KW-1185">Reference proteome</keyword>
<accession>A0A0L0UUG1</accession>
<protein>
    <submittedName>
        <fullName evidence="1">Uncharacterized protein</fullName>
    </submittedName>
</protein>
<reference evidence="2" key="1">
    <citation type="submission" date="2014-03" db="EMBL/GenBank/DDBJ databases">
        <title>The Genome Sequence of Puccinia striiformis f. sp. tritici PST-78.</title>
        <authorList>
            <consortium name="The Broad Institute Genome Sequencing Platform"/>
            <person name="Cuomo C."/>
            <person name="Hulbert S."/>
            <person name="Chen X."/>
            <person name="Walker B."/>
            <person name="Young S.K."/>
            <person name="Zeng Q."/>
            <person name="Gargeya S."/>
            <person name="Fitzgerald M."/>
            <person name="Haas B."/>
            <person name="Abouelleil A."/>
            <person name="Alvarado L."/>
            <person name="Arachchi H.M."/>
            <person name="Berlin A.M."/>
            <person name="Chapman S.B."/>
            <person name="Goldberg J."/>
            <person name="Griggs A."/>
            <person name="Gujja S."/>
            <person name="Hansen M."/>
            <person name="Howarth C."/>
            <person name="Imamovic A."/>
            <person name="Larimer J."/>
            <person name="McCowan C."/>
            <person name="Montmayeur A."/>
            <person name="Murphy C."/>
            <person name="Neiman D."/>
            <person name="Pearson M."/>
            <person name="Priest M."/>
            <person name="Roberts A."/>
            <person name="Saif S."/>
            <person name="Shea T."/>
            <person name="Sisk P."/>
            <person name="Sykes S."/>
            <person name="Wortman J."/>
            <person name="Nusbaum C."/>
            <person name="Birren B."/>
        </authorList>
    </citation>
    <scope>NUCLEOTIDE SEQUENCE [LARGE SCALE GENOMIC DNA]</scope>
    <source>
        <strain evidence="2">race PST-78</strain>
    </source>
</reference>
<sequence>MSESRLGQRQRSLKVGASVVPIASQSSSTNVLGHRCPNPAVRPTSGFGLCQPWRQLTQGLPTEYGGVTQVIGPQERYETSSPYPHAPPPPWGGECRLHEDRQQNVRCHRVDRRAPCCLPRIPEEDCHTQGVPAR</sequence>
<evidence type="ECO:0000313" key="2">
    <source>
        <dbReference type="Proteomes" id="UP000054564"/>
    </source>
</evidence>